<accession>A0ABY5KLD3</accession>
<dbReference type="Gene3D" id="3.40.50.300">
    <property type="entry name" value="P-loop containing nucleotide triphosphate hydrolases"/>
    <property type="match status" value="1"/>
</dbReference>
<evidence type="ECO:0000256" key="6">
    <source>
        <dbReference type="ARBA" id="ARBA00022840"/>
    </source>
</evidence>
<dbReference type="InterPro" id="IPR050445">
    <property type="entry name" value="Bact_polysacc_biosynth/exp"/>
</dbReference>
<dbReference type="InterPro" id="IPR005702">
    <property type="entry name" value="Wzc-like_C"/>
</dbReference>
<keyword evidence="5" id="KW-0418">Kinase</keyword>
<evidence type="ECO:0000313" key="10">
    <source>
        <dbReference type="EMBL" id="UUI69128.1"/>
    </source>
</evidence>
<keyword evidence="11" id="KW-1185">Reference proteome</keyword>
<protein>
    <recommendedName>
        <fullName evidence="2">non-specific protein-tyrosine kinase</fullName>
        <ecNumber evidence="2">2.7.10.2</ecNumber>
    </recommendedName>
</protein>
<dbReference type="GO" id="GO:0004715">
    <property type="term" value="F:non-membrane spanning protein tyrosine kinase activity"/>
    <property type="evidence" value="ECO:0007669"/>
    <property type="project" value="UniProtKB-EC"/>
</dbReference>
<name>A0ABY5KLD3_9ACTN</name>
<evidence type="ECO:0000256" key="5">
    <source>
        <dbReference type="ARBA" id="ARBA00022777"/>
    </source>
</evidence>
<gene>
    <name evidence="10" type="ORF">NP095_03200</name>
</gene>
<feature type="domain" description="AAA" evidence="9">
    <location>
        <begin position="259"/>
        <end position="389"/>
    </location>
</feature>
<dbReference type="EC" id="2.7.10.2" evidence="2"/>
<dbReference type="InterPro" id="IPR027417">
    <property type="entry name" value="P-loop_NTPase"/>
</dbReference>
<evidence type="ECO:0000256" key="7">
    <source>
        <dbReference type="ARBA" id="ARBA00023137"/>
    </source>
</evidence>
<proteinExistence type="inferred from homology"/>
<evidence type="ECO:0000259" key="9">
    <source>
        <dbReference type="Pfam" id="PF13614"/>
    </source>
</evidence>
<comment type="similarity">
    <text evidence="1">Belongs to the CpsD/CapB family.</text>
</comment>
<keyword evidence="6" id="KW-0067">ATP-binding</keyword>
<dbReference type="CDD" id="cd05387">
    <property type="entry name" value="BY-kinase"/>
    <property type="match status" value="1"/>
</dbReference>
<evidence type="ECO:0000256" key="3">
    <source>
        <dbReference type="ARBA" id="ARBA00022679"/>
    </source>
</evidence>
<reference evidence="10 11" key="1">
    <citation type="submission" date="2022-07" db="EMBL/GenBank/DDBJ databases">
        <title>Novel species in genus Aeromicrobium.</title>
        <authorList>
            <person name="Ye L."/>
        </authorList>
    </citation>
    <scope>NUCLEOTIDE SEQUENCE [LARGE SCALE GENOMIC DNA]</scope>
    <source>
        <strain evidence="11">zg-Y50</strain>
    </source>
</reference>
<keyword evidence="7" id="KW-0829">Tyrosine-protein kinase</keyword>
<evidence type="ECO:0000256" key="2">
    <source>
        <dbReference type="ARBA" id="ARBA00011903"/>
    </source>
</evidence>
<dbReference type="NCBIfam" id="TIGR01007">
    <property type="entry name" value="eps_fam"/>
    <property type="match status" value="1"/>
</dbReference>
<evidence type="ECO:0000256" key="8">
    <source>
        <dbReference type="ARBA" id="ARBA00051245"/>
    </source>
</evidence>
<dbReference type="PANTHER" id="PTHR32309">
    <property type="entry name" value="TYROSINE-PROTEIN KINASE"/>
    <property type="match status" value="1"/>
</dbReference>
<organism evidence="10 11">
    <name type="scientific">Aeromicrobium duanguangcaii</name>
    <dbReference type="NCBI Taxonomy" id="2968086"/>
    <lineage>
        <taxon>Bacteria</taxon>
        <taxon>Bacillati</taxon>
        <taxon>Actinomycetota</taxon>
        <taxon>Actinomycetes</taxon>
        <taxon>Propionibacteriales</taxon>
        <taxon>Nocardioidaceae</taxon>
        <taxon>Aeromicrobium</taxon>
    </lineage>
</organism>
<sequence>MQFLRVLVKHWALVVIPFLLCVLGTFVFSKQATPLYTASASSYFTLPVGQSGTDLFQGANYTQQQLGSYAQLASTPLILDPVIEDLGLDTTPRMLKNRMTVSVVPDSVLITVAVEDEDPDRAAAIANRVTKELATATAALAPRLGNGKPAISATTVAKATPPEGPSSPNTKRNILAGALVGLFLGVLLALARELLDTRVRSAEDLPEGLPVLAEVERGRVIRPGSGDQSHKNHAQFILDEALRRVKTSLRFIDVERPARVIALSSSISGEGKTSLAIQFARVLSEGSGAVLLIEADLRRPRIASRLGVDSGIGLSDVLAGSVSVEQAAQSALTPGLSVLTSGSAVPNPAELLASQAMGSLLASLRMRYEYIVIDAPPVLPVTDASVLATQVDGTLLVARYGKVTRAQLATAVETLRQVDARLLGVVINAAPGASRRRAKHATYWYATEH</sequence>
<dbReference type="Proteomes" id="UP001315860">
    <property type="component" value="Chromosome"/>
</dbReference>
<dbReference type="PANTHER" id="PTHR32309:SF13">
    <property type="entry name" value="FERRIC ENTEROBACTIN TRANSPORT PROTEIN FEPE"/>
    <property type="match status" value="1"/>
</dbReference>
<evidence type="ECO:0000256" key="1">
    <source>
        <dbReference type="ARBA" id="ARBA00007316"/>
    </source>
</evidence>
<keyword evidence="3 10" id="KW-0808">Transferase</keyword>
<evidence type="ECO:0000313" key="11">
    <source>
        <dbReference type="Proteomes" id="UP001315860"/>
    </source>
</evidence>
<dbReference type="InterPro" id="IPR025669">
    <property type="entry name" value="AAA_dom"/>
</dbReference>
<evidence type="ECO:0000256" key="4">
    <source>
        <dbReference type="ARBA" id="ARBA00022741"/>
    </source>
</evidence>
<keyword evidence="4" id="KW-0547">Nucleotide-binding</keyword>
<dbReference type="SUPFAM" id="SSF52540">
    <property type="entry name" value="P-loop containing nucleoside triphosphate hydrolases"/>
    <property type="match status" value="1"/>
</dbReference>
<comment type="catalytic activity">
    <reaction evidence="8">
        <text>L-tyrosyl-[protein] + ATP = O-phospho-L-tyrosyl-[protein] + ADP + H(+)</text>
        <dbReference type="Rhea" id="RHEA:10596"/>
        <dbReference type="Rhea" id="RHEA-COMP:10136"/>
        <dbReference type="Rhea" id="RHEA-COMP:20101"/>
        <dbReference type="ChEBI" id="CHEBI:15378"/>
        <dbReference type="ChEBI" id="CHEBI:30616"/>
        <dbReference type="ChEBI" id="CHEBI:46858"/>
        <dbReference type="ChEBI" id="CHEBI:61978"/>
        <dbReference type="ChEBI" id="CHEBI:456216"/>
        <dbReference type="EC" id="2.7.10.2"/>
    </reaction>
</comment>
<dbReference type="EMBL" id="CP101990">
    <property type="protein sequence ID" value="UUI69128.1"/>
    <property type="molecule type" value="Genomic_DNA"/>
</dbReference>
<dbReference type="Pfam" id="PF13614">
    <property type="entry name" value="AAA_31"/>
    <property type="match status" value="1"/>
</dbReference>
<dbReference type="RefSeq" id="WP_232417407.1">
    <property type="nucleotide sequence ID" value="NZ_CP101990.1"/>
</dbReference>